<feature type="transmembrane region" description="Helical" evidence="5">
    <location>
        <begin position="315"/>
        <end position="334"/>
    </location>
</feature>
<dbReference type="InterPro" id="IPR005829">
    <property type="entry name" value="Sugar_transporter_CS"/>
</dbReference>
<dbReference type="PANTHER" id="PTHR23530">
    <property type="entry name" value="TRANSPORT PROTEIN-RELATED"/>
    <property type="match status" value="1"/>
</dbReference>
<comment type="subcellular location">
    <subcellularLocation>
        <location evidence="1">Membrane</location>
        <topology evidence="1">Multi-pass membrane protein</topology>
    </subcellularLocation>
</comment>
<reference evidence="7 8" key="2">
    <citation type="journal article" date="2010" name="Stand. Genomic Sci.">
        <title>Complete genome sequence of Desulfohalobium retbaense type strain (HR(100)).</title>
        <authorList>
            <person name="Spring S."/>
            <person name="Nolan M."/>
            <person name="Lapidus A."/>
            <person name="Glavina Del Rio T."/>
            <person name="Copeland A."/>
            <person name="Tice H."/>
            <person name="Cheng J.F."/>
            <person name="Lucas S."/>
            <person name="Land M."/>
            <person name="Chen F."/>
            <person name="Bruce D."/>
            <person name="Goodwin L."/>
            <person name="Pitluck S."/>
            <person name="Ivanova N."/>
            <person name="Mavromatis K."/>
            <person name="Mikhailova N."/>
            <person name="Pati A."/>
            <person name="Chen A."/>
            <person name="Palaniappan K."/>
            <person name="Hauser L."/>
            <person name="Chang Y.J."/>
            <person name="Jeffries C.D."/>
            <person name="Munk C."/>
            <person name="Kiss H."/>
            <person name="Chain P."/>
            <person name="Han C."/>
            <person name="Brettin T."/>
            <person name="Detter J.C."/>
            <person name="Schuler E."/>
            <person name="Goker M."/>
            <person name="Rohde M."/>
            <person name="Bristow J."/>
            <person name="Eisen J.A."/>
            <person name="Markowitz V."/>
            <person name="Hugenholtz P."/>
            <person name="Kyrpides N.C."/>
            <person name="Klenk H.P."/>
        </authorList>
    </citation>
    <scope>NUCLEOTIDE SEQUENCE [LARGE SCALE GENOMIC DNA]</scope>
    <source>
        <strain evidence="8">ATCC 49802 / DSM 20745 / S 6022</strain>
    </source>
</reference>
<dbReference type="Pfam" id="PF07690">
    <property type="entry name" value="MFS_1"/>
    <property type="match status" value="1"/>
</dbReference>
<evidence type="ECO:0000256" key="3">
    <source>
        <dbReference type="ARBA" id="ARBA00022989"/>
    </source>
</evidence>
<evidence type="ECO:0000256" key="4">
    <source>
        <dbReference type="ARBA" id="ARBA00023136"/>
    </source>
</evidence>
<feature type="transmembrane region" description="Helical" evidence="5">
    <location>
        <begin position="290"/>
        <end position="309"/>
    </location>
</feature>
<dbReference type="InParanoid" id="D1CA93"/>
<feature type="transmembrane region" description="Helical" evidence="5">
    <location>
        <begin position="346"/>
        <end position="369"/>
    </location>
</feature>
<dbReference type="AlphaFoldDB" id="D1CA93"/>
<accession>D1CA93</accession>
<dbReference type="eggNOG" id="COG2814">
    <property type="taxonomic scope" value="Bacteria"/>
</dbReference>
<feature type="transmembrane region" description="Helical" evidence="5">
    <location>
        <begin position="168"/>
        <end position="189"/>
    </location>
</feature>
<dbReference type="KEGG" id="sti:Sthe_3336"/>
<evidence type="ECO:0000256" key="1">
    <source>
        <dbReference type="ARBA" id="ARBA00004141"/>
    </source>
</evidence>
<reference evidence="8" key="1">
    <citation type="submission" date="2009-11" db="EMBL/GenBank/DDBJ databases">
        <title>The complete chromosome 2 of Sphaerobacter thermophilus DSM 20745.</title>
        <authorList>
            <person name="Lucas S."/>
            <person name="Copeland A."/>
            <person name="Lapidus A."/>
            <person name="Glavina del Rio T."/>
            <person name="Dalin E."/>
            <person name="Tice H."/>
            <person name="Bruce D."/>
            <person name="Goodwin L."/>
            <person name="Pitluck S."/>
            <person name="Kyrpides N."/>
            <person name="Mavromatis K."/>
            <person name="Ivanova N."/>
            <person name="Mikhailova N."/>
            <person name="LaButti K.M."/>
            <person name="Clum A."/>
            <person name="Sun H.I."/>
            <person name="Brettin T."/>
            <person name="Detter J.C."/>
            <person name="Han C."/>
            <person name="Larimer F."/>
            <person name="Land M."/>
            <person name="Hauser L."/>
            <person name="Markowitz V."/>
            <person name="Cheng J.F."/>
            <person name="Hugenholtz P."/>
            <person name="Woyke T."/>
            <person name="Wu D."/>
            <person name="Steenblock K."/>
            <person name="Schneider S."/>
            <person name="Pukall R."/>
            <person name="Goeker M."/>
            <person name="Klenk H.P."/>
            <person name="Eisen J.A."/>
        </authorList>
    </citation>
    <scope>NUCLEOTIDE SEQUENCE [LARGE SCALE GENOMIC DNA]</scope>
    <source>
        <strain evidence="8">ATCC 49802 / DSM 20745 / S 6022</strain>
    </source>
</reference>
<dbReference type="InterPro" id="IPR020846">
    <property type="entry name" value="MFS_dom"/>
</dbReference>
<dbReference type="Proteomes" id="UP000002027">
    <property type="component" value="Chromosome 2"/>
</dbReference>
<keyword evidence="3 5" id="KW-1133">Transmembrane helix</keyword>
<feature type="transmembrane region" description="Helical" evidence="5">
    <location>
        <begin position="375"/>
        <end position="396"/>
    </location>
</feature>
<dbReference type="Gene3D" id="1.20.1250.20">
    <property type="entry name" value="MFS general substrate transporter like domains"/>
    <property type="match status" value="1"/>
</dbReference>
<evidence type="ECO:0000259" key="6">
    <source>
        <dbReference type="PROSITE" id="PS50850"/>
    </source>
</evidence>
<name>D1CA93_SPHTD</name>
<keyword evidence="4 5" id="KW-0472">Membrane</keyword>
<feature type="transmembrane region" description="Helical" evidence="5">
    <location>
        <begin position="143"/>
        <end position="162"/>
    </location>
</feature>
<gene>
    <name evidence="7" type="ordered locus">Sthe_3336</name>
</gene>
<dbReference type="GO" id="GO:0022857">
    <property type="term" value="F:transmembrane transporter activity"/>
    <property type="evidence" value="ECO:0007669"/>
    <property type="project" value="InterPro"/>
</dbReference>
<dbReference type="InterPro" id="IPR011701">
    <property type="entry name" value="MFS"/>
</dbReference>
<dbReference type="EMBL" id="CP001824">
    <property type="protein sequence ID" value="ACZ40736.1"/>
    <property type="molecule type" value="Genomic_DNA"/>
</dbReference>
<dbReference type="PANTHER" id="PTHR23530:SF1">
    <property type="entry name" value="PERMEASE, MAJOR FACILITATOR SUPERFAMILY-RELATED"/>
    <property type="match status" value="1"/>
</dbReference>
<dbReference type="SUPFAM" id="SSF103473">
    <property type="entry name" value="MFS general substrate transporter"/>
    <property type="match status" value="1"/>
</dbReference>
<dbReference type="RefSeq" id="WP_012873771.1">
    <property type="nucleotide sequence ID" value="NC_013524.1"/>
</dbReference>
<feature type="transmembrane region" description="Helical" evidence="5">
    <location>
        <begin position="224"/>
        <end position="245"/>
    </location>
</feature>
<keyword evidence="2 5" id="KW-0812">Transmembrane</keyword>
<proteinExistence type="predicted"/>
<evidence type="ECO:0000313" key="7">
    <source>
        <dbReference type="EMBL" id="ACZ40736.1"/>
    </source>
</evidence>
<dbReference type="PROSITE" id="PS00216">
    <property type="entry name" value="SUGAR_TRANSPORT_1"/>
    <property type="match status" value="1"/>
</dbReference>
<dbReference type="InterPro" id="IPR053160">
    <property type="entry name" value="MFS_DHA3_Transporter"/>
</dbReference>
<dbReference type="InterPro" id="IPR036259">
    <property type="entry name" value="MFS_trans_sf"/>
</dbReference>
<evidence type="ECO:0000256" key="2">
    <source>
        <dbReference type="ARBA" id="ARBA00022692"/>
    </source>
</evidence>
<organism evidence="7 8">
    <name type="scientific">Sphaerobacter thermophilus (strain ATCC 49802 / DSM 20745 / KCCM 41009 / NCIMB 13125 / S 6022)</name>
    <dbReference type="NCBI Taxonomy" id="479434"/>
    <lineage>
        <taxon>Bacteria</taxon>
        <taxon>Pseudomonadati</taxon>
        <taxon>Thermomicrobiota</taxon>
        <taxon>Thermomicrobia</taxon>
        <taxon>Sphaerobacterales</taxon>
        <taxon>Sphaerobacterineae</taxon>
        <taxon>Sphaerobacteraceae</taxon>
        <taxon>Sphaerobacter</taxon>
    </lineage>
</organism>
<feature type="transmembrane region" description="Helical" evidence="5">
    <location>
        <begin position="257"/>
        <end position="278"/>
    </location>
</feature>
<dbReference type="PROSITE" id="PS50850">
    <property type="entry name" value="MFS"/>
    <property type="match status" value="1"/>
</dbReference>
<keyword evidence="8" id="KW-1185">Reference proteome</keyword>
<dbReference type="HOGENOM" id="CLU_046685_2_1_0"/>
<evidence type="ECO:0000313" key="8">
    <source>
        <dbReference type="Proteomes" id="UP000002027"/>
    </source>
</evidence>
<sequence>MLGVGSAAPPETAARTLRRFYAYRLTWEAKFESAIWIIYLQSRGYSLAEIGLAESAFHLAPVLLEVPSGALADLIGRRWTLMISGLLMATGVALLWLAPSLPVVMLALFLSGASYSFASGSDQAYLYDALGEDPEGHARYTDILGRLLGAAYVVGAAATWLGAALSEISYGIPFALVIGAGLGGAWLAAGLAEAPRKRGTEGVRRSVTAHAGAARAVLARRPDVAVVLLLSGLFWTAATVTHLYLQAAFTARGLSNSNIGLVVGISLLLNAAGAALLGRVAPRGRFARQFAGVAAVAGLGLAGTAAEHIVLAIGAYLVAQIAYGLGEPLLIAWFNRQVPSEQRATILSLDSWIFSVVMIVVFPVAGAMAERLGWATLYLACGAVTLALGAAVLVAARRHSRSGRV</sequence>
<dbReference type="GO" id="GO:0016020">
    <property type="term" value="C:membrane"/>
    <property type="evidence" value="ECO:0007669"/>
    <property type="project" value="UniProtKB-SubCell"/>
</dbReference>
<evidence type="ECO:0000256" key="5">
    <source>
        <dbReference type="SAM" id="Phobius"/>
    </source>
</evidence>
<protein>
    <submittedName>
        <fullName evidence="7">Major facilitator superfamily MFS_1</fullName>
    </submittedName>
</protein>
<dbReference type="OrthoDB" id="9816124at2"/>
<feature type="domain" description="Major facilitator superfamily (MFS) profile" evidence="6">
    <location>
        <begin position="1"/>
        <end position="399"/>
    </location>
</feature>